<dbReference type="SUPFAM" id="SSF53474">
    <property type="entry name" value="alpha/beta-Hydrolases"/>
    <property type="match status" value="1"/>
</dbReference>
<proteinExistence type="inferred from homology"/>
<name>K1Q6B0_MAGGI</name>
<accession>K1Q6B0</accession>
<protein>
    <submittedName>
        <fullName evidence="3">Neuroligin-1</fullName>
    </submittedName>
</protein>
<dbReference type="Gene3D" id="3.40.50.1820">
    <property type="entry name" value="alpha/beta hydrolase"/>
    <property type="match status" value="1"/>
</dbReference>
<evidence type="ECO:0000259" key="2">
    <source>
        <dbReference type="Pfam" id="PF00135"/>
    </source>
</evidence>
<evidence type="ECO:0000256" key="1">
    <source>
        <dbReference type="ARBA" id="ARBA00005964"/>
    </source>
</evidence>
<dbReference type="Pfam" id="PF00135">
    <property type="entry name" value="COesterase"/>
    <property type="match status" value="1"/>
</dbReference>
<dbReference type="InterPro" id="IPR002018">
    <property type="entry name" value="CarbesteraseB"/>
</dbReference>
<dbReference type="InterPro" id="IPR029058">
    <property type="entry name" value="AB_hydrolase_fold"/>
</dbReference>
<evidence type="ECO:0000313" key="3">
    <source>
        <dbReference type="EMBL" id="EKC24425.1"/>
    </source>
</evidence>
<dbReference type="InParanoid" id="K1Q6B0"/>
<dbReference type="PANTHER" id="PTHR43903">
    <property type="entry name" value="NEUROLIGIN"/>
    <property type="match status" value="1"/>
</dbReference>
<dbReference type="InterPro" id="IPR051093">
    <property type="entry name" value="Neuroligin/BSAL"/>
</dbReference>
<gene>
    <name evidence="3" type="ORF">CGI_10007155</name>
</gene>
<organism evidence="3">
    <name type="scientific">Magallana gigas</name>
    <name type="common">Pacific oyster</name>
    <name type="synonym">Crassostrea gigas</name>
    <dbReference type="NCBI Taxonomy" id="29159"/>
    <lineage>
        <taxon>Eukaryota</taxon>
        <taxon>Metazoa</taxon>
        <taxon>Spiralia</taxon>
        <taxon>Lophotrochozoa</taxon>
        <taxon>Mollusca</taxon>
        <taxon>Bivalvia</taxon>
        <taxon>Autobranchia</taxon>
        <taxon>Pteriomorphia</taxon>
        <taxon>Ostreida</taxon>
        <taxon>Ostreoidea</taxon>
        <taxon>Ostreidae</taxon>
        <taxon>Magallana</taxon>
    </lineage>
</organism>
<sequence>MYLVLLLLISHLHLSLVDCEFIISKFGRNIVTTSLGKFRGVQVDLQYASNFTLQDIDSFRGIEYGSMDKGLYRFMPSKDIYTFWDLVRKAGMFGHSCNQRSLWDGWFTVSEPKRMSIQRTSVYKHVIHSSEECLNLNLYIPTGKY</sequence>
<dbReference type="HOGENOM" id="CLU_1788706_0_0_1"/>
<dbReference type="AlphaFoldDB" id="K1Q6B0"/>
<reference evidence="3" key="1">
    <citation type="journal article" date="2012" name="Nature">
        <title>The oyster genome reveals stress adaptation and complexity of shell formation.</title>
        <authorList>
            <person name="Zhang G."/>
            <person name="Fang X."/>
            <person name="Guo X."/>
            <person name="Li L."/>
            <person name="Luo R."/>
            <person name="Xu F."/>
            <person name="Yang P."/>
            <person name="Zhang L."/>
            <person name="Wang X."/>
            <person name="Qi H."/>
            <person name="Xiong Z."/>
            <person name="Que H."/>
            <person name="Xie Y."/>
            <person name="Holland P.W."/>
            <person name="Paps J."/>
            <person name="Zhu Y."/>
            <person name="Wu F."/>
            <person name="Chen Y."/>
            <person name="Wang J."/>
            <person name="Peng C."/>
            <person name="Meng J."/>
            <person name="Yang L."/>
            <person name="Liu J."/>
            <person name="Wen B."/>
            <person name="Zhang N."/>
            <person name="Huang Z."/>
            <person name="Zhu Q."/>
            <person name="Feng Y."/>
            <person name="Mount A."/>
            <person name="Hedgecock D."/>
            <person name="Xu Z."/>
            <person name="Liu Y."/>
            <person name="Domazet-Loso T."/>
            <person name="Du Y."/>
            <person name="Sun X."/>
            <person name="Zhang S."/>
            <person name="Liu B."/>
            <person name="Cheng P."/>
            <person name="Jiang X."/>
            <person name="Li J."/>
            <person name="Fan D."/>
            <person name="Wang W."/>
            <person name="Fu W."/>
            <person name="Wang T."/>
            <person name="Wang B."/>
            <person name="Zhang J."/>
            <person name="Peng Z."/>
            <person name="Li Y."/>
            <person name="Li N."/>
            <person name="Wang J."/>
            <person name="Chen M."/>
            <person name="He Y."/>
            <person name="Tan F."/>
            <person name="Song X."/>
            <person name="Zheng Q."/>
            <person name="Huang R."/>
            <person name="Yang H."/>
            <person name="Du X."/>
            <person name="Chen L."/>
            <person name="Yang M."/>
            <person name="Gaffney P.M."/>
            <person name="Wang S."/>
            <person name="Luo L."/>
            <person name="She Z."/>
            <person name="Ming Y."/>
            <person name="Huang W."/>
            <person name="Zhang S."/>
            <person name="Huang B."/>
            <person name="Zhang Y."/>
            <person name="Qu T."/>
            <person name="Ni P."/>
            <person name="Miao G."/>
            <person name="Wang J."/>
            <person name="Wang Q."/>
            <person name="Steinberg C.E."/>
            <person name="Wang H."/>
            <person name="Li N."/>
            <person name="Qian L."/>
            <person name="Zhang G."/>
            <person name="Li Y."/>
            <person name="Yang H."/>
            <person name="Liu X."/>
            <person name="Wang J."/>
            <person name="Yin Y."/>
            <person name="Wang J."/>
        </authorList>
    </citation>
    <scope>NUCLEOTIDE SEQUENCE [LARGE SCALE GENOMIC DNA]</scope>
    <source>
        <strain evidence="3">05x7-T-G4-1.051#20</strain>
    </source>
</reference>
<dbReference type="EMBL" id="JH816458">
    <property type="protein sequence ID" value="EKC24425.1"/>
    <property type="molecule type" value="Genomic_DNA"/>
</dbReference>
<feature type="domain" description="Carboxylesterase type B" evidence="2">
    <location>
        <begin position="29"/>
        <end position="143"/>
    </location>
</feature>
<comment type="similarity">
    <text evidence="1">Belongs to the type-B carboxylesterase/lipase family.</text>
</comment>